<dbReference type="PANTHER" id="PTHR28052">
    <property type="entry name" value="UPF0545 PROTEIN C22ORF39"/>
    <property type="match status" value="1"/>
</dbReference>
<dbReference type="GO" id="GO:0043083">
    <property type="term" value="C:synaptic cleft"/>
    <property type="evidence" value="ECO:0007669"/>
    <property type="project" value="UniProtKB-SubCell"/>
</dbReference>
<proteinExistence type="inferred from homology"/>
<evidence type="ECO:0000256" key="2">
    <source>
        <dbReference type="ARBA" id="ARBA00043942"/>
    </source>
</evidence>
<evidence type="ECO:0000256" key="3">
    <source>
        <dbReference type="ARBA" id="ARBA00044072"/>
    </source>
</evidence>
<dbReference type="AlphaFoldDB" id="A0A6G1SEM9"/>
<reference evidence="5" key="1">
    <citation type="submission" date="2018-10" db="EMBL/GenBank/DDBJ databases">
        <title>Transcriptome assembly of Aceria tosichella (Wheat curl mite) Type 2.</title>
        <authorList>
            <person name="Scully E.D."/>
            <person name="Geib S.M."/>
            <person name="Palmer N.A."/>
            <person name="Gupta A.K."/>
            <person name="Sarath G."/>
            <person name="Tatineni S."/>
        </authorList>
    </citation>
    <scope>NUCLEOTIDE SEQUENCE</scope>
    <source>
        <strain evidence="5">LincolnNE</strain>
    </source>
</reference>
<evidence type="ECO:0000256" key="1">
    <source>
        <dbReference type="ARBA" id="ARBA00006412"/>
    </source>
</evidence>
<dbReference type="EMBL" id="GGYP01004087">
    <property type="protein sequence ID" value="MDE48858.1"/>
    <property type="molecule type" value="Transcribed_RNA"/>
</dbReference>
<comment type="subcellular location">
    <subcellularLocation>
        <location evidence="2">Synaptic cleft</location>
    </subcellularLocation>
</comment>
<protein>
    <recommendedName>
        <fullName evidence="3">Synaptic plasticity regulator PANTS</fullName>
    </recommendedName>
    <alternativeName>
        <fullName evidence="4">Plasticity-associated neural transcript short</fullName>
    </alternativeName>
</protein>
<gene>
    <name evidence="5" type="primary">CV039</name>
    <name evidence="5" type="ORF">g.19683</name>
</gene>
<name>A0A6G1SEM9_9ACAR</name>
<sequence length="143" mass="16846">MVILRLGAPVSPEFESEVRDGSNKDALLVRPCERYRELFSSCKSIRGRIHQYYVYGELLDCSPNQDNYNACLNYRKTKDLKFLSKIIEWEKNLIMTRTNAERQNKTWQFRDSPPEDFNGPLPEFLAKRQANSLFNREPEKKPP</sequence>
<accession>A0A6G1SEM9</accession>
<evidence type="ECO:0000256" key="4">
    <source>
        <dbReference type="ARBA" id="ARBA00044235"/>
    </source>
</evidence>
<dbReference type="PANTHER" id="PTHR28052:SF1">
    <property type="entry name" value="UPF0545 PROTEIN C22ORF39"/>
    <property type="match status" value="1"/>
</dbReference>
<dbReference type="InterPro" id="IPR021475">
    <property type="entry name" value="Pants/Emi1-like"/>
</dbReference>
<organism evidence="5">
    <name type="scientific">Aceria tosichella</name>
    <name type="common">wheat curl mite</name>
    <dbReference type="NCBI Taxonomy" id="561515"/>
    <lineage>
        <taxon>Eukaryota</taxon>
        <taxon>Metazoa</taxon>
        <taxon>Ecdysozoa</taxon>
        <taxon>Arthropoda</taxon>
        <taxon>Chelicerata</taxon>
        <taxon>Arachnida</taxon>
        <taxon>Acari</taxon>
        <taxon>Acariformes</taxon>
        <taxon>Trombidiformes</taxon>
        <taxon>Prostigmata</taxon>
        <taxon>Eupodina</taxon>
        <taxon>Eriophyoidea</taxon>
        <taxon>Eriophyidae</taxon>
        <taxon>Eriophyinae</taxon>
        <taxon>Aceriini</taxon>
        <taxon>Aceria</taxon>
    </lineage>
</organism>
<dbReference type="Pfam" id="PF11326">
    <property type="entry name" value="PANTS-like"/>
    <property type="match status" value="1"/>
</dbReference>
<comment type="similarity">
    <text evidence="1">Belongs to the UPF0545 family.</text>
</comment>
<evidence type="ECO:0000313" key="5">
    <source>
        <dbReference type="EMBL" id="MDE48858.1"/>
    </source>
</evidence>